<evidence type="ECO:0000256" key="9">
    <source>
        <dbReference type="SAM" id="SignalP"/>
    </source>
</evidence>
<evidence type="ECO:0000256" key="5">
    <source>
        <dbReference type="ARBA" id="ARBA00022824"/>
    </source>
</evidence>
<dbReference type="PROSITE" id="PS50005">
    <property type="entry name" value="TPR"/>
    <property type="match status" value="1"/>
</dbReference>
<dbReference type="InterPro" id="IPR001623">
    <property type="entry name" value="DnaJ_domain"/>
</dbReference>
<protein>
    <recommendedName>
        <fullName evidence="10">J domain-containing protein</fullName>
    </recommendedName>
</protein>
<evidence type="ECO:0000256" key="4">
    <source>
        <dbReference type="ARBA" id="ARBA00022803"/>
    </source>
</evidence>
<feature type="domain" description="J" evidence="10">
    <location>
        <begin position="390"/>
        <end position="456"/>
    </location>
</feature>
<comment type="function">
    <text evidence="6">May play a role in protein folding in the endoplasmic reticulum.</text>
</comment>
<feature type="chain" id="PRO_5020681959" description="J domain-containing protein" evidence="9">
    <location>
        <begin position="25"/>
        <end position="500"/>
    </location>
</feature>
<evidence type="ECO:0000256" key="2">
    <source>
        <dbReference type="ARBA" id="ARBA00022729"/>
    </source>
</evidence>
<dbReference type="SMART" id="SM00271">
    <property type="entry name" value="DnaJ"/>
    <property type="match status" value="1"/>
</dbReference>
<dbReference type="AlphaFoldDB" id="A0A4S8ID93"/>
<evidence type="ECO:0000256" key="6">
    <source>
        <dbReference type="ARBA" id="ARBA00056093"/>
    </source>
</evidence>
<feature type="signal peptide" evidence="9">
    <location>
        <begin position="1"/>
        <end position="24"/>
    </location>
</feature>
<dbReference type="InterPro" id="IPR018253">
    <property type="entry name" value="DnaJ_domain_CS"/>
</dbReference>
<dbReference type="SUPFAM" id="SSF48452">
    <property type="entry name" value="TPR-like"/>
    <property type="match status" value="1"/>
</dbReference>
<evidence type="ECO:0000256" key="7">
    <source>
        <dbReference type="ARBA" id="ARBA00063426"/>
    </source>
</evidence>
<dbReference type="InterPro" id="IPR019734">
    <property type="entry name" value="TPR_rpt"/>
</dbReference>
<gene>
    <name evidence="11" type="ORF">C4D60_Mb02t19620</name>
</gene>
<organism evidence="11 12">
    <name type="scientific">Musa balbisiana</name>
    <name type="common">Banana</name>
    <dbReference type="NCBI Taxonomy" id="52838"/>
    <lineage>
        <taxon>Eukaryota</taxon>
        <taxon>Viridiplantae</taxon>
        <taxon>Streptophyta</taxon>
        <taxon>Embryophyta</taxon>
        <taxon>Tracheophyta</taxon>
        <taxon>Spermatophyta</taxon>
        <taxon>Magnoliopsida</taxon>
        <taxon>Liliopsida</taxon>
        <taxon>Zingiberales</taxon>
        <taxon>Musaceae</taxon>
        <taxon>Musa</taxon>
    </lineage>
</organism>
<keyword evidence="5" id="KW-0256">Endoplasmic reticulum</keyword>
<reference evidence="11 12" key="1">
    <citation type="journal article" date="2019" name="Nat. Plants">
        <title>Genome sequencing of Musa balbisiana reveals subgenome evolution and function divergence in polyploid bananas.</title>
        <authorList>
            <person name="Yao X."/>
        </authorList>
    </citation>
    <scope>NUCLEOTIDE SEQUENCE [LARGE SCALE GENOMIC DNA]</scope>
    <source>
        <strain evidence="12">cv. DH-PKW</strain>
        <tissue evidence="11">Leaves</tissue>
    </source>
</reference>
<dbReference type="PANTHER" id="PTHR45188">
    <property type="entry name" value="DNAJ PROTEIN P58IPK HOMOLOG"/>
    <property type="match status" value="1"/>
</dbReference>
<sequence length="500" mass="55545">MVVRIRRSAATAVLPLLFFHLLSAFHRPVFSAHGSVVDVVDRLVLLNCCASKFVAWGAHIYEDSQTGDALDLLKRASEMIKVKRHHEAVGLLNAAIEADPNLSEAYQQRATAFLHLCRFEDSGKDYKKFLELKPGTSSVEKDLSKSLQAQDALNSAYSHFDSGDHSKALDYINKIVLVYSSGCLEAKILKVKLLLALKDYSSVISESGFILKEDEDNLEALLVRGRAYYYLSDHDVALRHYQKGLRLDPEHSELKKAYFGLKNLLKKTKSAEDNAAKGKLRVAVEDFKAALALDPNHTAHNVHLHLGLCKVLVKLGRGKDAIDSCTEVLNIDEELVEALVQRGEAKLLTEDWDGAVEDLKIAAQKSPQDMNIREALMRAEKSLKLSKRKDWYKILGVSKTSSIAEIKRAYKKLALQWHPDKNVDNREEAEAKFQEIAAAYEVLGDDEKRVRYDRGEDLDEGTGMGGGGFNPFGGGGQQFTFHFEGGFPGGGFPGGFGFNF</sequence>
<dbReference type="InterPro" id="IPR011990">
    <property type="entry name" value="TPR-like_helical_dom_sf"/>
</dbReference>
<dbReference type="SUPFAM" id="SSF46565">
    <property type="entry name" value="Chaperone J-domain"/>
    <property type="match status" value="1"/>
</dbReference>
<name>A0A4S8ID93_MUSBA</name>
<keyword evidence="2 9" id="KW-0732">Signal</keyword>
<comment type="subcellular location">
    <subcellularLocation>
        <location evidence="1">Endoplasmic reticulum lumen</location>
    </subcellularLocation>
</comment>
<dbReference type="PROSITE" id="PS00636">
    <property type="entry name" value="DNAJ_1"/>
    <property type="match status" value="1"/>
</dbReference>
<dbReference type="FunFam" id="1.25.40.10:FF:000258">
    <property type="entry name" value="DnaJ domain containing protein"/>
    <property type="match status" value="1"/>
</dbReference>
<dbReference type="PANTHER" id="PTHR45188:SF2">
    <property type="entry name" value="DNAJ HOMOLOG SUBFAMILY C MEMBER 7"/>
    <property type="match status" value="1"/>
</dbReference>
<dbReference type="SMART" id="SM00028">
    <property type="entry name" value="TPR"/>
    <property type="match status" value="7"/>
</dbReference>
<keyword evidence="3" id="KW-0677">Repeat</keyword>
<evidence type="ECO:0000313" key="12">
    <source>
        <dbReference type="Proteomes" id="UP000317650"/>
    </source>
</evidence>
<evidence type="ECO:0000256" key="8">
    <source>
        <dbReference type="PROSITE-ProRule" id="PRU00339"/>
    </source>
</evidence>
<dbReference type="Gene3D" id="1.10.287.110">
    <property type="entry name" value="DnaJ domain"/>
    <property type="match status" value="1"/>
</dbReference>
<dbReference type="Pfam" id="PF07719">
    <property type="entry name" value="TPR_2"/>
    <property type="match status" value="1"/>
</dbReference>
<dbReference type="STRING" id="52838.A0A4S8ID93"/>
<evidence type="ECO:0000256" key="1">
    <source>
        <dbReference type="ARBA" id="ARBA00004319"/>
    </source>
</evidence>
<dbReference type="Gene3D" id="1.25.40.10">
    <property type="entry name" value="Tetratricopeptide repeat domain"/>
    <property type="match status" value="1"/>
</dbReference>
<dbReference type="InterPro" id="IPR036869">
    <property type="entry name" value="J_dom_sf"/>
</dbReference>
<accession>A0A4S8ID93</accession>
<evidence type="ECO:0000259" key="10">
    <source>
        <dbReference type="PROSITE" id="PS50076"/>
    </source>
</evidence>
<evidence type="ECO:0000313" key="11">
    <source>
        <dbReference type="EMBL" id="THU45594.1"/>
    </source>
</evidence>
<dbReference type="Pfam" id="PF00226">
    <property type="entry name" value="DnaJ"/>
    <property type="match status" value="1"/>
</dbReference>
<dbReference type="PROSITE" id="PS50293">
    <property type="entry name" value="TPR_REGION"/>
    <property type="match status" value="1"/>
</dbReference>
<proteinExistence type="predicted"/>
<evidence type="ECO:0000256" key="3">
    <source>
        <dbReference type="ARBA" id="ARBA00022737"/>
    </source>
</evidence>
<dbReference type="PROSITE" id="PS50076">
    <property type="entry name" value="DNAJ_2"/>
    <property type="match status" value="1"/>
</dbReference>
<dbReference type="Proteomes" id="UP000317650">
    <property type="component" value="Chromosome 2"/>
</dbReference>
<comment type="caution">
    <text evidence="11">The sequence shown here is derived from an EMBL/GenBank/DDBJ whole genome shotgun (WGS) entry which is preliminary data.</text>
</comment>
<dbReference type="PRINTS" id="PR00625">
    <property type="entry name" value="JDOMAIN"/>
</dbReference>
<feature type="repeat" description="TPR" evidence="8">
    <location>
        <begin position="218"/>
        <end position="251"/>
    </location>
</feature>
<dbReference type="EMBL" id="PYDT01000011">
    <property type="protein sequence ID" value="THU45594.1"/>
    <property type="molecule type" value="Genomic_DNA"/>
</dbReference>
<dbReference type="GO" id="GO:0005788">
    <property type="term" value="C:endoplasmic reticulum lumen"/>
    <property type="evidence" value="ECO:0007669"/>
    <property type="project" value="UniProtKB-SubCell"/>
</dbReference>
<dbReference type="InterPro" id="IPR013105">
    <property type="entry name" value="TPR_2"/>
</dbReference>
<dbReference type="FunFam" id="1.10.287.110:FF:000055">
    <property type="entry name" value="DnaJ subfamily C member 7"/>
    <property type="match status" value="1"/>
</dbReference>
<keyword evidence="12" id="KW-1185">Reference proteome</keyword>
<comment type="subunit">
    <text evidence="7">Interacts with BIP1.</text>
</comment>
<dbReference type="CDD" id="cd06257">
    <property type="entry name" value="DnaJ"/>
    <property type="match status" value="1"/>
</dbReference>
<keyword evidence="4 8" id="KW-0802">TPR repeat</keyword>